<dbReference type="EMBL" id="VDMP01000026">
    <property type="protein sequence ID" value="TNM37298.1"/>
    <property type="molecule type" value="Genomic_DNA"/>
</dbReference>
<dbReference type="PROSITE" id="PS51257">
    <property type="entry name" value="PROKAR_LIPOPROTEIN"/>
    <property type="match status" value="1"/>
</dbReference>
<feature type="region of interest" description="Disordered" evidence="1">
    <location>
        <begin position="29"/>
        <end position="84"/>
    </location>
</feature>
<dbReference type="AlphaFoldDB" id="A0A5C4VN09"/>
<keyword evidence="2" id="KW-0732">Signal</keyword>
<keyword evidence="4" id="KW-0378">Hydrolase</keyword>
<dbReference type="Proteomes" id="UP000313231">
    <property type="component" value="Unassembled WGS sequence"/>
</dbReference>
<dbReference type="OrthoDB" id="3787743at2"/>
<dbReference type="SUPFAM" id="SSF53474">
    <property type="entry name" value="alpha/beta-Hydrolases"/>
    <property type="match status" value="1"/>
</dbReference>
<protein>
    <submittedName>
        <fullName evidence="4">Alpha/beta hydrolase</fullName>
    </submittedName>
</protein>
<dbReference type="Gene3D" id="3.40.50.1820">
    <property type="entry name" value="alpha/beta hydrolase"/>
    <property type="match status" value="1"/>
</dbReference>
<feature type="domain" description="AB hydrolase-1" evidence="3">
    <location>
        <begin position="115"/>
        <end position="209"/>
    </location>
</feature>
<feature type="compositionally biased region" description="Low complexity" evidence="1">
    <location>
        <begin position="36"/>
        <end position="51"/>
    </location>
</feature>
<keyword evidence="5" id="KW-1185">Reference proteome</keyword>
<evidence type="ECO:0000259" key="3">
    <source>
        <dbReference type="Pfam" id="PF00561"/>
    </source>
</evidence>
<dbReference type="InterPro" id="IPR029058">
    <property type="entry name" value="AB_hydrolase_fold"/>
</dbReference>
<feature type="signal peptide" evidence="2">
    <location>
        <begin position="1"/>
        <end position="21"/>
    </location>
</feature>
<gene>
    <name evidence="4" type="ORF">FHP29_15750</name>
</gene>
<name>A0A5C4VN09_9ACTN</name>
<dbReference type="InterPro" id="IPR000073">
    <property type="entry name" value="AB_hydrolase_1"/>
</dbReference>
<proteinExistence type="predicted"/>
<accession>A0A5C4VN09</accession>
<feature type="chain" id="PRO_5023139914" evidence="2">
    <location>
        <begin position="22"/>
        <end position="288"/>
    </location>
</feature>
<dbReference type="Pfam" id="PF00561">
    <property type="entry name" value="Abhydrolase_1"/>
    <property type="match status" value="1"/>
</dbReference>
<evidence type="ECO:0000256" key="2">
    <source>
        <dbReference type="SAM" id="SignalP"/>
    </source>
</evidence>
<evidence type="ECO:0000313" key="4">
    <source>
        <dbReference type="EMBL" id="TNM37298.1"/>
    </source>
</evidence>
<dbReference type="RefSeq" id="WP_139623839.1">
    <property type="nucleotide sequence ID" value="NZ_VDMP01000026.1"/>
</dbReference>
<comment type="caution">
    <text evidence="4">The sequence shown here is derived from an EMBL/GenBank/DDBJ whole genome shotgun (WGS) entry which is preliminary data.</text>
</comment>
<sequence>MRSRIGAVMGLLALTGGLALAGCGNDEQDHGGRTGATGTASATTTTTESTAPPSQAPWQTLDGPLRRCGPQPADGATAGFRPTTLKDPEVGRIVAVTAGTGPTVAVLLHQTDGNGLCGWLPYAADLVSEPGVQVLAIDLCRYGESACRGDRTGPHQVDAVSVAVREARARLGATRVVVVGASMGGSVALMAAATTDGIDAAVDLSGPLDWDGLAEVVDGGRALRVPVLVAVADDEGDDEVAGSRAIVDQAPEGSRFEPAATGHGYVLVEDRDAEPTSLGRVVMDWIRG</sequence>
<evidence type="ECO:0000256" key="1">
    <source>
        <dbReference type="SAM" id="MobiDB-lite"/>
    </source>
</evidence>
<organism evidence="4 5">
    <name type="scientific">Nocardioides albidus</name>
    <dbReference type="NCBI Taxonomy" id="1517589"/>
    <lineage>
        <taxon>Bacteria</taxon>
        <taxon>Bacillati</taxon>
        <taxon>Actinomycetota</taxon>
        <taxon>Actinomycetes</taxon>
        <taxon>Propionibacteriales</taxon>
        <taxon>Nocardioidaceae</taxon>
        <taxon>Nocardioides</taxon>
    </lineage>
</organism>
<evidence type="ECO:0000313" key="5">
    <source>
        <dbReference type="Proteomes" id="UP000313231"/>
    </source>
</evidence>
<reference evidence="4 5" key="1">
    <citation type="journal article" date="2016" name="Int. J. Syst. Evol. Microbiol.">
        <title>Nocardioides albidus sp. nov., an actinobacterium isolated from garden soil.</title>
        <authorList>
            <person name="Singh H."/>
            <person name="Du J."/>
            <person name="Trinh H."/>
            <person name="Won K."/>
            <person name="Yang J.E."/>
            <person name="Yin C."/>
            <person name="Kook M."/>
            <person name="Yi T.H."/>
        </authorList>
    </citation>
    <scope>NUCLEOTIDE SEQUENCE [LARGE SCALE GENOMIC DNA]</scope>
    <source>
        <strain evidence="4 5">CCTCC AB 2015297</strain>
    </source>
</reference>
<dbReference type="GO" id="GO:0016787">
    <property type="term" value="F:hydrolase activity"/>
    <property type="evidence" value="ECO:0007669"/>
    <property type="project" value="UniProtKB-KW"/>
</dbReference>